<organism evidence="1 2">
    <name type="scientific">Mariniphaga sediminis</name>
    <dbReference type="NCBI Taxonomy" id="1628158"/>
    <lineage>
        <taxon>Bacteria</taxon>
        <taxon>Pseudomonadati</taxon>
        <taxon>Bacteroidota</taxon>
        <taxon>Bacteroidia</taxon>
        <taxon>Marinilabiliales</taxon>
        <taxon>Prolixibacteraceae</taxon>
        <taxon>Mariniphaga</taxon>
    </lineage>
</organism>
<dbReference type="EMBL" id="QWET01000003">
    <property type="protein sequence ID" value="RIH66233.1"/>
    <property type="molecule type" value="Genomic_DNA"/>
</dbReference>
<evidence type="ECO:0000313" key="2">
    <source>
        <dbReference type="Proteomes" id="UP000266441"/>
    </source>
</evidence>
<accession>A0A399D494</accession>
<name>A0A399D494_9BACT</name>
<proteinExistence type="predicted"/>
<evidence type="ECO:0000313" key="1">
    <source>
        <dbReference type="EMBL" id="RIH66233.1"/>
    </source>
</evidence>
<protein>
    <submittedName>
        <fullName evidence="1">Uncharacterized protein</fullName>
    </submittedName>
</protein>
<sequence length="118" mass="14216">MKKKPKWVQLLICINKFIFPTGGLHLYPEAKTKQKIQGEPKEEPLHKGRYAKRAYSETGVLNKIQQSIIILYAHFYMEFYDVAHYQQRKIKRSKRIKRKDANQWVCILYQINKMYLIL</sequence>
<gene>
    <name evidence="1" type="ORF">D1164_04795</name>
</gene>
<dbReference type="Proteomes" id="UP000266441">
    <property type="component" value="Unassembled WGS sequence"/>
</dbReference>
<comment type="caution">
    <text evidence="1">The sequence shown here is derived from an EMBL/GenBank/DDBJ whole genome shotgun (WGS) entry which is preliminary data.</text>
</comment>
<reference evidence="1 2" key="1">
    <citation type="journal article" date="2015" name="Int. J. Syst. Evol. Microbiol.">
        <title>Mariniphaga sediminis sp. nov., isolated from coastal sediment.</title>
        <authorList>
            <person name="Wang F.Q."/>
            <person name="Shen Q.Y."/>
            <person name="Chen G.J."/>
            <person name="Du Z.J."/>
        </authorList>
    </citation>
    <scope>NUCLEOTIDE SEQUENCE [LARGE SCALE GENOMIC DNA]</scope>
    <source>
        <strain evidence="1 2">SY21</strain>
    </source>
</reference>
<dbReference type="AlphaFoldDB" id="A0A399D494"/>
<keyword evidence="2" id="KW-1185">Reference proteome</keyword>
<dbReference type="RefSeq" id="WP_119348820.1">
    <property type="nucleotide sequence ID" value="NZ_QWET01000003.1"/>
</dbReference>